<proteinExistence type="predicted"/>
<evidence type="ECO:0000313" key="2">
    <source>
        <dbReference type="EMBL" id="TDP81037.1"/>
    </source>
</evidence>
<organism evidence="2 3">
    <name type="scientific">Aquabacterium commune</name>
    <dbReference type="NCBI Taxonomy" id="70586"/>
    <lineage>
        <taxon>Bacteria</taxon>
        <taxon>Pseudomonadati</taxon>
        <taxon>Pseudomonadota</taxon>
        <taxon>Betaproteobacteria</taxon>
        <taxon>Burkholderiales</taxon>
        <taxon>Aquabacterium</taxon>
    </lineage>
</organism>
<name>A0A4R6R678_9BURK</name>
<dbReference type="Proteomes" id="UP000294593">
    <property type="component" value="Unassembled WGS sequence"/>
</dbReference>
<comment type="caution">
    <text evidence="2">The sequence shown here is derived from an EMBL/GenBank/DDBJ whole genome shotgun (WGS) entry which is preliminary data.</text>
</comment>
<dbReference type="Pfam" id="PF16930">
    <property type="entry name" value="Porin_5"/>
    <property type="match status" value="1"/>
</dbReference>
<keyword evidence="3" id="KW-1185">Reference proteome</keyword>
<accession>A0A4R6R678</accession>
<dbReference type="OrthoDB" id="5372286at2"/>
<keyword evidence="1" id="KW-0732">Signal</keyword>
<feature type="chain" id="PRO_5020637714" evidence="1">
    <location>
        <begin position="27"/>
        <end position="572"/>
    </location>
</feature>
<reference evidence="2 3" key="1">
    <citation type="submission" date="2019-03" db="EMBL/GenBank/DDBJ databases">
        <title>Genomic Encyclopedia of Type Strains, Phase IV (KMG-IV): sequencing the most valuable type-strain genomes for metagenomic binning, comparative biology and taxonomic classification.</title>
        <authorList>
            <person name="Goeker M."/>
        </authorList>
    </citation>
    <scope>NUCLEOTIDE SEQUENCE [LARGE SCALE GENOMIC DNA]</scope>
    <source>
        <strain evidence="2 3">DSM 11901</strain>
    </source>
</reference>
<gene>
    <name evidence="2" type="ORF">EV672_10977</name>
</gene>
<sequence length="572" mass="63169">MTIKLFTRWPALTVLAMALAAPVAHADDRAALETLRQTTRNLIDALVEGGVITREKADALLKAAEQRSAAELASKPVAPAAPITTADGKPVLRVPYVPESMRNQIRDEVKEEVIAQARAERWGVPNATPSWVDRIRIDGDMRLRYQKDDVNSNNTAALTYLAAEVGNANGISRIPDFAAYRLTSNNLPLPVSDTTADRTRERIRLRLGLTAKVTDEVSVGLRLATGSATDRVSTNQTMGQNFNKYQLFVDRAFVRVDPAEWVTLQGGRIPNPWFSSEMTWNENLNFEGFAATFRHPDQNAAIAPFLTLGYFPLREATPPTRNSRSLWGAQIGANWAVDSRTRVKLGLAYYQYNNIEGRSDNDYTITGTTVPTGSTYGQYEYPVGLRQKGNTVFETNPLLSGSLDTAPVWGLAYRFKPLVLTASAEFTHFNPFNILLSAEYANNTAFSASDFRRRATFSSYANVDPGGKRDGYQIKLAVGATDVREADDWQVQATYRHLGSDAVLDAFTDSDLGLGGTNMRGYILGLTYGLYRNTSLGLRYLAAQNIDSTINSNFPNATFKVNSLQVDLNVRF</sequence>
<dbReference type="InterPro" id="IPR032638">
    <property type="entry name" value="Porin_5"/>
</dbReference>
<dbReference type="EMBL" id="SNXW01000009">
    <property type="protein sequence ID" value="TDP81037.1"/>
    <property type="molecule type" value="Genomic_DNA"/>
</dbReference>
<feature type="signal peptide" evidence="1">
    <location>
        <begin position="1"/>
        <end position="26"/>
    </location>
</feature>
<evidence type="ECO:0000256" key="1">
    <source>
        <dbReference type="SAM" id="SignalP"/>
    </source>
</evidence>
<dbReference type="AlphaFoldDB" id="A0A4R6R678"/>
<dbReference type="SUPFAM" id="SSF56935">
    <property type="entry name" value="Porins"/>
    <property type="match status" value="1"/>
</dbReference>
<protein>
    <submittedName>
        <fullName evidence="2">Putative porin</fullName>
    </submittedName>
</protein>
<evidence type="ECO:0000313" key="3">
    <source>
        <dbReference type="Proteomes" id="UP000294593"/>
    </source>
</evidence>